<keyword evidence="1" id="KW-0732">Signal</keyword>
<feature type="signal peptide" evidence="1">
    <location>
        <begin position="1"/>
        <end position="19"/>
    </location>
</feature>
<sequence>MKRTAYLLALLGVSAAAAAQTPKVELVGMYQKGSVDSMASLAVLPDQTFCFAMIAGAMDVYAPGKWERLGQDGAVTRLKFTRVSTLPSRFVLVTRSPIATVAGEEPEAPELLINTAAFSMLQRDAVFGSSDRPETPDNLAPMFAPNQRVFSPKESLPLTHRYLFLGYPAPDGGWRISRFDIGRPRHSVRLILSEEAARAGTVWEAYFHNGELTLNDANMGRPRPFERGEADAVRKGCLSGVPDDPHVTLFQPQAEYRIDKLPQQRPWFGR</sequence>
<proteinExistence type="predicted"/>
<organism evidence="2 3">
    <name type="scientific">Neisseria shayeganii</name>
    <dbReference type="NCBI Taxonomy" id="607712"/>
    <lineage>
        <taxon>Bacteria</taxon>
        <taxon>Pseudomonadati</taxon>
        <taxon>Pseudomonadota</taxon>
        <taxon>Betaproteobacteria</taxon>
        <taxon>Neisseriales</taxon>
        <taxon>Neisseriaceae</taxon>
        <taxon>Neisseria</taxon>
    </lineage>
</organism>
<dbReference type="EMBL" id="CP059567">
    <property type="protein sequence ID" value="QMT40831.1"/>
    <property type="molecule type" value="Genomic_DNA"/>
</dbReference>
<dbReference type="RefSeq" id="WP_182122430.1">
    <property type="nucleotide sequence ID" value="NZ_CP059567.1"/>
</dbReference>
<evidence type="ECO:0000313" key="2">
    <source>
        <dbReference type="EMBL" id="QMT40831.1"/>
    </source>
</evidence>
<reference evidence="2 3" key="1">
    <citation type="submission" date="2020-07" db="EMBL/GenBank/DDBJ databases">
        <title>Genomic diversity of species in the Neisseriaceae family.</title>
        <authorList>
            <person name="Vincent A.T."/>
            <person name="Bernet E."/>
            <person name="Veyrier F.J."/>
        </authorList>
    </citation>
    <scope>NUCLEOTIDE SEQUENCE [LARGE SCALE GENOMIC DNA]</scope>
    <source>
        <strain evidence="2 3">DSM 22244</strain>
    </source>
</reference>
<dbReference type="Proteomes" id="UP000514752">
    <property type="component" value="Chromosome"/>
</dbReference>
<accession>A0A7D7S8M3</accession>
<dbReference type="AlphaFoldDB" id="A0A7D7S8M3"/>
<evidence type="ECO:0000256" key="1">
    <source>
        <dbReference type="SAM" id="SignalP"/>
    </source>
</evidence>
<evidence type="ECO:0000313" key="3">
    <source>
        <dbReference type="Proteomes" id="UP000514752"/>
    </source>
</evidence>
<feature type="chain" id="PRO_5028394597" evidence="1">
    <location>
        <begin position="20"/>
        <end position="270"/>
    </location>
</feature>
<name>A0A7D7S8M3_9NEIS</name>
<dbReference type="KEGG" id="nsg:H3L94_01865"/>
<protein>
    <submittedName>
        <fullName evidence="2">Uncharacterized protein</fullName>
    </submittedName>
</protein>
<gene>
    <name evidence="2" type="ORF">H3L94_01865</name>
</gene>